<gene>
    <name evidence="1" type="ORF">TNCV_5077341</name>
</gene>
<keyword evidence="2" id="KW-1185">Reference proteome</keyword>
<dbReference type="Proteomes" id="UP000887159">
    <property type="component" value="Unassembled WGS sequence"/>
</dbReference>
<dbReference type="AlphaFoldDB" id="A0A8X6V1P2"/>
<name>A0A8X6V1P2_TRICX</name>
<comment type="caution">
    <text evidence="1">The sequence shown here is derived from an EMBL/GenBank/DDBJ whole genome shotgun (WGS) entry which is preliminary data.</text>
</comment>
<accession>A0A8X6V1P2</accession>
<proteinExistence type="predicted"/>
<evidence type="ECO:0000313" key="1">
    <source>
        <dbReference type="EMBL" id="GFY01267.1"/>
    </source>
</evidence>
<sequence length="268" mass="30217">MFCDAVLCDNTKPIRYFPVEEITFLSIQLKAKITSIILKGDKILENLSRYIDCLLISNLIEKEKKLESLKDSENFSACPIPIENFIINTRTYFIYKEGAVACPICCVSKLQTPSETESPLFATYCFSKHPEQLFQSSVGEGHALLGNPNHPLYAGVGVGKNEAYRNSAARPMRSDSSLPKSNVIAMSHEENGRDSKDWSVFSERLSPSSISGADSSIDHLSLKKDWNWERHYSILVFRNTQEVHLNSLSEYFSFLRVWLGGVYPGNSE</sequence>
<organism evidence="1 2">
    <name type="scientific">Trichonephila clavipes</name>
    <name type="common">Golden silk orbweaver</name>
    <name type="synonym">Nephila clavipes</name>
    <dbReference type="NCBI Taxonomy" id="2585209"/>
    <lineage>
        <taxon>Eukaryota</taxon>
        <taxon>Metazoa</taxon>
        <taxon>Ecdysozoa</taxon>
        <taxon>Arthropoda</taxon>
        <taxon>Chelicerata</taxon>
        <taxon>Arachnida</taxon>
        <taxon>Araneae</taxon>
        <taxon>Araneomorphae</taxon>
        <taxon>Entelegynae</taxon>
        <taxon>Araneoidea</taxon>
        <taxon>Nephilidae</taxon>
        <taxon>Trichonephila</taxon>
    </lineage>
</organism>
<protein>
    <submittedName>
        <fullName evidence="1">Uncharacterized protein</fullName>
    </submittedName>
</protein>
<dbReference type="EMBL" id="BMAU01021225">
    <property type="protein sequence ID" value="GFY01267.1"/>
    <property type="molecule type" value="Genomic_DNA"/>
</dbReference>
<evidence type="ECO:0000313" key="2">
    <source>
        <dbReference type="Proteomes" id="UP000887159"/>
    </source>
</evidence>
<reference evidence="1" key="1">
    <citation type="submission" date="2020-08" db="EMBL/GenBank/DDBJ databases">
        <title>Multicomponent nature underlies the extraordinary mechanical properties of spider dragline silk.</title>
        <authorList>
            <person name="Kono N."/>
            <person name="Nakamura H."/>
            <person name="Mori M."/>
            <person name="Yoshida Y."/>
            <person name="Ohtoshi R."/>
            <person name="Malay A.D."/>
            <person name="Moran D.A.P."/>
            <person name="Tomita M."/>
            <person name="Numata K."/>
            <person name="Arakawa K."/>
        </authorList>
    </citation>
    <scope>NUCLEOTIDE SEQUENCE</scope>
</reference>